<dbReference type="PROSITE" id="PS50090">
    <property type="entry name" value="MYB_LIKE"/>
    <property type="match status" value="1"/>
</dbReference>
<sequence length="269" mass="29710">MGHSKKSANDDSGATQDSFKTRCNWTEEEDAVIIDELHIQKDAGKQAQSGWKPGVWKMVRERLEQDVDISDPPKTEDKCQDHWSSKKNVHNLSSQSGFGFCLQTKRVSATPEVWAQRATCTIPGTGTSTVILTMMTCSTLMRVLWQQEMATLQPAADHINNSPTTSTTKSGAEHESNSDSDDSPVSTPVNVHISDVASALCDLSAGMNAETTPMRHKRAVKLLEDDNEFSNEDFSKICTLFSENTGTMDMFAAISTKRCRTAFLQNKLL</sequence>
<dbReference type="Proteomes" id="UP000054988">
    <property type="component" value="Unassembled WGS sequence"/>
</dbReference>
<evidence type="ECO:0000313" key="4">
    <source>
        <dbReference type="Proteomes" id="UP000054988"/>
    </source>
</evidence>
<dbReference type="InterPro" id="IPR024752">
    <property type="entry name" value="Myb/SANT-like_dom"/>
</dbReference>
<comment type="caution">
    <text evidence="3">The sequence shown here is derived from an EMBL/GenBank/DDBJ whole genome shotgun (WGS) entry which is preliminary data.</text>
</comment>
<name>A0A0W0G2J1_MONRR</name>
<evidence type="ECO:0000259" key="2">
    <source>
        <dbReference type="PROSITE" id="PS50090"/>
    </source>
</evidence>
<feature type="compositionally biased region" description="Polar residues" evidence="1">
    <location>
        <begin position="10"/>
        <end position="21"/>
    </location>
</feature>
<organism evidence="3 4">
    <name type="scientific">Moniliophthora roreri</name>
    <name type="common">Frosty pod rot fungus</name>
    <name type="synonym">Monilia roreri</name>
    <dbReference type="NCBI Taxonomy" id="221103"/>
    <lineage>
        <taxon>Eukaryota</taxon>
        <taxon>Fungi</taxon>
        <taxon>Dikarya</taxon>
        <taxon>Basidiomycota</taxon>
        <taxon>Agaricomycotina</taxon>
        <taxon>Agaricomycetes</taxon>
        <taxon>Agaricomycetidae</taxon>
        <taxon>Agaricales</taxon>
        <taxon>Marasmiineae</taxon>
        <taxon>Marasmiaceae</taxon>
        <taxon>Moniliophthora</taxon>
    </lineage>
</organism>
<reference evidence="3 4" key="1">
    <citation type="submission" date="2015-12" db="EMBL/GenBank/DDBJ databases">
        <title>Draft genome sequence of Moniliophthora roreri, the causal agent of frosty pod rot of cacao.</title>
        <authorList>
            <person name="Aime M.C."/>
            <person name="Diaz-Valderrama J.R."/>
            <person name="Kijpornyongpan T."/>
            <person name="Phillips-Mora W."/>
        </authorList>
    </citation>
    <scope>NUCLEOTIDE SEQUENCE [LARGE SCALE GENOMIC DNA]</scope>
    <source>
        <strain evidence="3 4">MCA 2952</strain>
    </source>
</reference>
<protein>
    <recommendedName>
        <fullName evidence="2">Myb-like domain-containing protein</fullName>
    </recommendedName>
</protein>
<gene>
    <name evidence="3" type="ORF">WG66_4558</name>
</gene>
<dbReference type="AlphaFoldDB" id="A0A0W0G2J1"/>
<dbReference type="InterPro" id="IPR001005">
    <property type="entry name" value="SANT/Myb"/>
</dbReference>
<evidence type="ECO:0000313" key="3">
    <source>
        <dbReference type="EMBL" id="KTB42759.1"/>
    </source>
</evidence>
<dbReference type="Pfam" id="PF12776">
    <property type="entry name" value="Myb_DNA-bind_3"/>
    <property type="match status" value="1"/>
</dbReference>
<feature type="region of interest" description="Disordered" evidence="1">
    <location>
        <begin position="155"/>
        <end position="187"/>
    </location>
</feature>
<accession>A0A0W0G2J1</accession>
<dbReference type="EMBL" id="LATX01001295">
    <property type="protein sequence ID" value="KTB42759.1"/>
    <property type="molecule type" value="Genomic_DNA"/>
</dbReference>
<proteinExistence type="predicted"/>
<evidence type="ECO:0000256" key="1">
    <source>
        <dbReference type="SAM" id="MobiDB-lite"/>
    </source>
</evidence>
<feature type="region of interest" description="Disordered" evidence="1">
    <location>
        <begin position="1"/>
        <end position="21"/>
    </location>
</feature>
<feature type="domain" description="Myb-like" evidence="2">
    <location>
        <begin position="17"/>
        <end position="87"/>
    </location>
</feature>
<feature type="compositionally biased region" description="Polar residues" evidence="1">
    <location>
        <begin position="159"/>
        <end position="170"/>
    </location>
</feature>